<keyword evidence="3" id="KW-1185">Reference proteome</keyword>
<proteinExistence type="predicted"/>
<accession>A0A5C3LRR4</accession>
<dbReference type="InterPro" id="IPR001932">
    <property type="entry name" value="PPM-type_phosphatase-like_dom"/>
</dbReference>
<dbReference type="InterPro" id="IPR036457">
    <property type="entry name" value="PPM-type-like_dom_sf"/>
</dbReference>
<dbReference type="EMBL" id="ML213621">
    <property type="protein sequence ID" value="TFK35462.1"/>
    <property type="molecule type" value="Genomic_DNA"/>
</dbReference>
<dbReference type="GO" id="GO:0005739">
    <property type="term" value="C:mitochondrion"/>
    <property type="evidence" value="ECO:0007669"/>
    <property type="project" value="TreeGrafter"/>
</dbReference>
<dbReference type="AlphaFoldDB" id="A0A5C3LRR4"/>
<dbReference type="Gene3D" id="3.60.40.10">
    <property type="entry name" value="PPM-type phosphatase domain"/>
    <property type="match status" value="1"/>
</dbReference>
<evidence type="ECO:0000313" key="3">
    <source>
        <dbReference type="Proteomes" id="UP000308652"/>
    </source>
</evidence>
<feature type="domain" description="PPM-type phosphatase" evidence="1">
    <location>
        <begin position="168"/>
        <end position="539"/>
    </location>
</feature>
<dbReference type="PANTHER" id="PTHR13832:SF792">
    <property type="entry name" value="GM14286P"/>
    <property type="match status" value="1"/>
</dbReference>
<dbReference type="Pfam" id="PF00481">
    <property type="entry name" value="PP2C"/>
    <property type="match status" value="1"/>
</dbReference>
<dbReference type="OrthoDB" id="420076at2759"/>
<dbReference type="SUPFAM" id="SSF81606">
    <property type="entry name" value="PP2C-like"/>
    <property type="match status" value="1"/>
</dbReference>
<reference evidence="2 3" key="1">
    <citation type="journal article" date="2019" name="Nat. Ecol. Evol.">
        <title>Megaphylogeny resolves global patterns of mushroom evolution.</title>
        <authorList>
            <person name="Varga T."/>
            <person name="Krizsan K."/>
            <person name="Foldi C."/>
            <person name="Dima B."/>
            <person name="Sanchez-Garcia M."/>
            <person name="Sanchez-Ramirez S."/>
            <person name="Szollosi G.J."/>
            <person name="Szarkandi J.G."/>
            <person name="Papp V."/>
            <person name="Albert L."/>
            <person name="Andreopoulos W."/>
            <person name="Angelini C."/>
            <person name="Antonin V."/>
            <person name="Barry K.W."/>
            <person name="Bougher N.L."/>
            <person name="Buchanan P."/>
            <person name="Buyck B."/>
            <person name="Bense V."/>
            <person name="Catcheside P."/>
            <person name="Chovatia M."/>
            <person name="Cooper J."/>
            <person name="Damon W."/>
            <person name="Desjardin D."/>
            <person name="Finy P."/>
            <person name="Geml J."/>
            <person name="Haridas S."/>
            <person name="Hughes K."/>
            <person name="Justo A."/>
            <person name="Karasinski D."/>
            <person name="Kautmanova I."/>
            <person name="Kiss B."/>
            <person name="Kocsube S."/>
            <person name="Kotiranta H."/>
            <person name="LaButti K.M."/>
            <person name="Lechner B.E."/>
            <person name="Liimatainen K."/>
            <person name="Lipzen A."/>
            <person name="Lukacs Z."/>
            <person name="Mihaltcheva S."/>
            <person name="Morgado L.N."/>
            <person name="Niskanen T."/>
            <person name="Noordeloos M.E."/>
            <person name="Ohm R.A."/>
            <person name="Ortiz-Santana B."/>
            <person name="Ovrebo C."/>
            <person name="Racz N."/>
            <person name="Riley R."/>
            <person name="Savchenko A."/>
            <person name="Shiryaev A."/>
            <person name="Soop K."/>
            <person name="Spirin V."/>
            <person name="Szebenyi C."/>
            <person name="Tomsovsky M."/>
            <person name="Tulloss R.E."/>
            <person name="Uehling J."/>
            <person name="Grigoriev I.V."/>
            <person name="Vagvolgyi C."/>
            <person name="Papp T."/>
            <person name="Martin F.M."/>
            <person name="Miettinen O."/>
            <person name="Hibbett D.S."/>
            <person name="Nagy L.G."/>
        </authorList>
    </citation>
    <scope>NUCLEOTIDE SEQUENCE [LARGE SCALE GENOMIC DNA]</scope>
    <source>
        <strain evidence="2 3">CBS 166.37</strain>
    </source>
</reference>
<dbReference type="STRING" id="68775.A0A5C3LRR4"/>
<gene>
    <name evidence="2" type="ORF">BDQ12DRAFT_737563</name>
</gene>
<dbReference type="SMART" id="SM00332">
    <property type="entry name" value="PP2Cc"/>
    <property type="match status" value="1"/>
</dbReference>
<dbReference type="InterPro" id="IPR015655">
    <property type="entry name" value="PP2C"/>
</dbReference>
<protein>
    <submittedName>
        <fullName evidence="2">Phosphatase 2C-like domain-containing protein</fullName>
    </submittedName>
</protein>
<dbReference type="PROSITE" id="PS51746">
    <property type="entry name" value="PPM_2"/>
    <property type="match status" value="1"/>
</dbReference>
<dbReference type="Proteomes" id="UP000308652">
    <property type="component" value="Unassembled WGS sequence"/>
</dbReference>
<organism evidence="2 3">
    <name type="scientific">Crucibulum laeve</name>
    <dbReference type="NCBI Taxonomy" id="68775"/>
    <lineage>
        <taxon>Eukaryota</taxon>
        <taxon>Fungi</taxon>
        <taxon>Dikarya</taxon>
        <taxon>Basidiomycota</taxon>
        <taxon>Agaricomycotina</taxon>
        <taxon>Agaricomycetes</taxon>
        <taxon>Agaricomycetidae</taxon>
        <taxon>Agaricales</taxon>
        <taxon>Agaricineae</taxon>
        <taxon>Nidulariaceae</taxon>
        <taxon>Crucibulum</taxon>
    </lineage>
</organism>
<name>A0A5C3LRR4_9AGAR</name>
<dbReference type="GO" id="GO:0004741">
    <property type="term" value="F:[pyruvate dehydrogenase (acetyl-transferring)]-phosphatase activity"/>
    <property type="evidence" value="ECO:0007669"/>
    <property type="project" value="TreeGrafter"/>
</dbReference>
<evidence type="ECO:0000313" key="2">
    <source>
        <dbReference type="EMBL" id="TFK35462.1"/>
    </source>
</evidence>
<sequence length="540" mass="59444">MMFRHFSRRFAYSCIHARTFDNRTRLFLGTTLTTAIYGLYTLNTIHADEETPSKPARKWTDPDAGLTVSTLDELLHKHETSFIPDEGRGIARQDATAILPKPGTLYLRAMFYPLPSHCWGTFGILTSNPAPLTPPSGPYPERISNAAAHVLSHNLNAAIVGRLADLFSSHVPIPSFYADRLAYGEGIGGNGGARPYPPPEEIDNAIKEAFLAVDAMIVKEPVDNILNSKHSKPITKATAVNTLNAGYASAGAIFGFFESDTRVLKIALTGDSRAVLGRRIPINSKAKHGKEEFEFDVEVLTTEQTASNPSERARLIEEHPGESSTLFSSFFRPLSSPTRAFATGPLKWPRSIQERLHADFLGDPPPPATQYLSPPYLTAEPVITTVEVRPGDFLVLGNAALFKQLSNEEVIGLTGAWLNVNKRRVYTTPENAYLSSTSSEPVSASFTPAVQPYQPLLERSDLPVNPRFRAGLSWFKSKSPPKSTQDSQKFLNVDTNAATHLVRNALAGADRDLLEALLRTPEPRTKKLWDDIGVHVIFFQ</sequence>
<dbReference type="PANTHER" id="PTHR13832">
    <property type="entry name" value="PROTEIN PHOSPHATASE 2C"/>
    <property type="match status" value="1"/>
</dbReference>
<evidence type="ECO:0000259" key="1">
    <source>
        <dbReference type="PROSITE" id="PS51746"/>
    </source>
</evidence>